<evidence type="ECO:0000256" key="1">
    <source>
        <dbReference type="ARBA" id="ARBA00008857"/>
    </source>
</evidence>
<dbReference type="OrthoDB" id="2399485at2"/>
<keyword evidence="7" id="KW-1185">Reference proteome</keyword>
<evidence type="ECO:0000256" key="4">
    <source>
        <dbReference type="PROSITE-ProRule" id="PRU01248"/>
    </source>
</evidence>
<dbReference type="Gene3D" id="1.10.443.10">
    <property type="entry name" value="Intergrase catalytic core"/>
    <property type="match status" value="1"/>
</dbReference>
<proteinExistence type="inferred from homology"/>
<dbReference type="PANTHER" id="PTHR30349">
    <property type="entry name" value="PHAGE INTEGRASE-RELATED"/>
    <property type="match status" value="1"/>
</dbReference>
<feature type="domain" description="Core-binding (CB)" evidence="5">
    <location>
        <begin position="36"/>
        <end position="119"/>
    </location>
</feature>
<gene>
    <name evidence="6" type="ORF">F4V43_02450</name>
</gene>
<evidence type="ECO:0000313" key="6">
    <source>
        <dbReference type="EMBL" id="KAA9007367.1"/>
    </source>
</evidence>
<dbReference type="InterPro" id="IPR050090">
    <property type="entry name" value="Tyrosine_recombinase_XerCD"/>
</dbReference>
<dbReference type="Gene3D" id="1.10.150.130">
    <property type="match status" value="1"/>
</dbReference>
<dbReference type="Pfam" id="PF00589">
    <property type="entry name" value="Phage_integrase"/>
    <property type="match status" value="1"/>
</dbReference>
<dbReference type="SUPFAM" id="SSF56349">
    <property type="entry name" value="DNA breaking-rejoining enzymes"/>
    <property type="match status" value="1"/>
</dbReference>
<keyword evidence="2 4" id="KW-0238">DNA-binding</keyword>
<dbReference type="InterPro" id="IPR011010">
    <property type="entry name" value="DNA_brk_join_enz"/>
</dbReference>
<keyword evidence="3" id="KW-0233">DNA recombination</keyword>
<dbReference type="InterPro" id="IPR002104">
    <property type="entry name" value="Integrase_catalytic"/>
</dbReference>
<dbReference type="EMBL" id="VYKK01000004">
    <property type="protein sequence ID" value="KAA9007367.1"/>
    <property type="molecule type" value="Genomic_DNA"/>
</dbReference>
<dbReference type="PANTHER" id="PTHR30349:SF64">
    <property type="entry name" value="PROPHAGE INTEGRASE INTD-RELATED"/>
    <property type="match status" value="1"/>
</dbReference>
<evidence type="ECO:0000256" key="2">
    <source>
        <dbReference type="ARBA" id="ARBA00023125"/>
    </source>
</evidence>
<dbReference type="InterPro" id="IPR010998">
    <property type="entry name" value="Integrase_recombinase_N"/>
</dbReference>
<reference evidence="6 7" key="1">
    <citation type="submission" date="2019-09" db="EMBL/GenBank/DDBJ databases">
        <title>Bacillus ochoae sp. nov., Paenibacillus whitsoniae sp. nov., Paenibacillus spiritus sp. nov. Isolated from the Mars Exploration Rover during spacecraft assembly.</title>
        <authorList>
            <person name="Seuylemezian A."/>
            <person name="Vaishampayan P."/>
        </authorList>
    </citation>
    <scope>NUCLEOTIDE SEQUENCE [LARGE SCALE GENOMIC DNA]</scope>
    <source>
        <strain evidence="6 7">MER_111</strain>
    </source>
</reference>
<dbReference type="GO" id="GO:0015074">
    <property type="term" value="P:DNA integration"/>
    <property type="evidence" value="ECO:0007669"/>
    <property type="project" value="InterPro"/>
</dbReference>
<dbReference type="PROSITE" id="PS51900">
    <property type="entry name" value="CB"/>
    <property type="match status" value="1"/>
</dbReference>
<sequence length="366" mass="42859">MIVCCIMKTSKIRMEEFKMEASVHNVVGLNSRSVWEDIRTHIESFESKRTSENYERSLRIFYKWYRGKDIELLNKGDLSIRNADVLKYRKYLENHPIEYGNSSINTMIAAIQSLYGFLERNDYNVKAAVTKVKPLPDDSERAGFFHEREINQITGILEPTVKGYEKAVFCEMAWVTSFRKASLLSLKWEDISFNNETGNYKVTATVKGGEKHSVDIPDELYKRLLHINELAYYDYNDNKIFHLSNTTIQNMMQYIIEKLEIEPERNIRFHSFRNFASMFGTLEELRRHYKHSSIVVTDKYYGRDKKNKSSDIGLRIADKIDDSVFEGLSKEELIILILSQNESALFQMKREAKKIIDNKNNKDGVE</sequence>
<accession>A0A5J5GGZ7</accession>
<dbReference type="Proteomes" id="UP000367750">
    <property type="component" value="Unassembled WGS sequence"/>
</dbReference>
<dbReference type="GO" id="GO:0003677">
    <property type="term" value="F:DNA binding"/>
    <property type="evidence" value="ECO:0007669"/>
    <property type="project" value="UniProtKB-UniRule"/>
</dbReference>
<evidence type="ECO:0000259" key="5">
    <source>
        <dbReference type="PROSITE" id="PS51900"/>
    </source>
</evidence>
<dbReference type="GO" id="GO:0006310">
    <property type="term" value="P:DNA recombination"/>
    <property type="evidence" value="ECO:0007669"/>
    <property type="project" value="UniProtKB-KW"/>
</dbReference>
<dbReference type="InterPro" id="IPR013762">
    <property type="entry name" value="Integrase-like_cat_sf"/>
</dbReference>
<comment type="caution">
    <text evidence="6">The sequence shown here is derived from an EMBL/GenBank/DDBJ whole genome shotgun (WGS) entry which is preliminary data.</text>
</comment>
<dbReference type="AlphaFoldDB" id="A0A5J5GGZ7"/>
<dbReference type="InterPro" id="IPR044068">
    <property type="entry name" value="CB"/>
</dbReference>
<evidence type="ECO:0000313" key="7">
    <source>
        <dbReference type="Proteomes" id="UP000367750"/>
    </source>
</evidence>
<protein>
    <submittedName>
        <fullName evidence="6">Tyrosine-type recombinase/integrase</fullName>
    </submittedName>
</protein>
<comment type="similarity">
    <text evidence="1">Belongs to the 'phage' integrase family.</text>
</comment>
<organism evidence="6 7">
    <name type="scientific">Paenibacillus spiritus</name>
    <dbReference type="NCBI Taxonomy" id="2496557"/>
    <lineage>
        <taxon>Bacteria</taxon>
        <taxon>Bacillati</taxon>
        <taxon>Bacillota</taxon>
        <taxon>Bacilli</taxon>
        <taxon>Bacillales</taxon>
        <taxon>Paenibacillaceae</taxon>
        <taxon>Paenibacillus</taxon>
    </lineage>
</organism>
<name>A0A5J5GGZ7_9BACL</name>
<evidence type="ECO:0000256" key="3">
    <source>
        <dbReference type="ARBA" id="ARBA00023172"/>
    </source>
</evidence>